<evidence type="ECO:0000313" key="1">
    <source>
        <dbReference type="EMBL" id="KAJ8868184.1"/>
    </source>
</evidence>
<accession>A0ABQ9GAU2</accession>
<gene>
    <name evidence="1" type="ORF">PR048_031993</name>
</gene>
<reference evidence="1 2" key="1">
    <citation type="submission" date="2023-02" db="EMBL/GenBank/DDBJ databases">
        <title>LHISI_Scaffold_Assembly.</title>
        <authorList>
            <person name="Stuart O.P."/>
            <person name="Cleave R."/>
            <person name="Magrath M.J.L."/>
            <person name="Mikheyev A.S."/>
        </authorList>
    </citation>
    <scope>NUCLEOTIDE SEQUENCE [LARGE SCALE GENOMIC DNA]</scope>
    <source>
        <strain evidence="1">Daus_M_001</strain>
        <tissue evidence="1">Leg muscle</tissue>
    </source>
</reference>
<comment type="caution">
    <text evidence="1">The sequence shown here is derived from an EMBL/GenBank/DDBJ whole genome shotgun (WGS) entry which is preliminary data.</text>
</comment>
<name>A0ABQ9GAU2_9NEOP</name>
<sequence>MKVISQHCLTFGFRLGMKYYRCISQNASSCATYIILHKDAACTDTQLGVDLIMPCLATRQIHRANYDANSTEEYHRKYIYIPLLDSGLTDLEQPLSQDVLQCYDLHLFLLHFILKRVLFFKMVSDSEVELLQLFWVVKYAFGMESGRESKEGDPLPETVLDVIDSWDSDLFPTIRCFLGIILTSQVQRDLSGAYNF</sequence>
<keyword evidence="2" id="KW-1185">Reference proteome</keyword>
<organism evidence="1 2">
    <name type="scientific">Dryococelus australis</name>
    <dbReference type="NCBI Taxonomy" id="614101"/>
    <lineage>
        <taxon>Eukaryota</taxon>
        <taxon>Metazoa</taxon>
        <taxon>Ecdysozoa</taxon>
        <taxon>Arthropoda</taxon>
        <taxon>Hexapoda</taxon>
        <taxon>Insecta</taxon>
        <taxon>Pterygota</taxon>
        <taxon>Neoptera</taxon>
        <taxon>Polyneoptera</taxon>
        <taxon>Phasmatodea</taxon>
        <taxon>Verophasmatodea</taxon>
        <taxon>Anareolatae</taxon>
        <taxon>Phasmatidae</taxon>
        <taxon>Eurycanthinae</taxon>
        <taxon>Dryococelus</taxon>
    </lineage>
</organism>
<dbReference type="EMBL" id="JARBHB010000015">
    <property type="protein sequence ID" value="KAJ8868184.1"/>
    <property type="molecule type" value="Genomic_DNA"/>
</dbReference>
<proteinExistence type="predicted"/>
<protein>
    <submittedName>
        <fullName evidence="1">Uncharacterized protein</fullName>
    </submittedName>
</protein>
<evidence type="ECO:0000313" key="2">
    <source>
        <dbReference type="Proteomes" id="UP001159363"/>
    </source>
</evidence>
<dbReference type="Proteomes" id="UP001159363">
    <property type="component" value="Chromosome 14"/>
</dbReference>